<evidence type="ECO:0000313" key="4">
    <source>
        <dbReference type="Proteomes" id="UP000186922"/>
    </source>
</evidence>
<evidence type="ECO:0000256" key="2">
    <source>
        <dbReference type="SAM" id="Phobius"/>
    </source>
</evidence>
<sequence length="110" mass="12771">MTYLASYIRMRRFLHFMCPKHPSHLSGSPLLLQQRHSHRDERNPNPPEEMSGRPESPSLTAARSQRKKMFRIFVASITFFVISSHFLLPYVTAKTVLTELNHERQTHGPG</sequence>
<evidence type="ECO:0000256" key="1">
    <source>
        <dbReference type="SAM" id="MobiDB-lite"/>
    </source>
</evidence>
<protein>
    <recommendedName>
        <fullName evidence="5">Transmembrane protein</fullName>
    </recommendedName>
</protein>
<gene>
    <name evidence="3" type="primary">RvY_15983</name>
    <name evidence="3" type="synonym">RvY_15983.2</name>
    <name evidence="3" type="ORF">RvY_15983-2</name>
</gene>
<reference evidence="3 4" key="1">
    <citation type="journal article" date="2016" name="Nat. Commun.">
        <title>Extremotolerant tardigrade genome and improved radiotolerance of human cultured cells by tardigrade-unique protein.</title>
        <authorList>
            <person name="Hashimoto T."/>
            <person name="Horikawa D.D."/>
            <person name="Saito Y."/>
            <person name="Kuwahara H."/>
            <person name="Kozuka-Hata H."/>
            <person name="Shin-I T."/>
            <person name="Minakuchi Y."/>
            <person name="Ohishi K."/>
            <person name="Motoyama A."/>
            <person name="Aizu T."/>
            <person name="Enomoto A."/>
            <person name="Kondo K."/>
            <person name="Tanaka S."/>
            <person name="Hara Y."/>
            <person name="Koshikawa S."/>
            <person name="Sagara H."/>
            <person name="Miura T."/>
            <person name="Yokobori S."/>
            <person name="Miyagawa K."/>
            <person name="Suzuki Y."/>
            <person name="Kubo T."/>
            <person name="Oyama M."/>
            <person name="Kohara Y."/>
            <person name="Fujiyama A."/>
            <person name="Arakawa K."/>
            <person name="Katayama T."/>
            <person name="Toyoda A."/>
            <person name="Kunieda T."/>
        </authorList>
    </citation>
    <scope>NUCLEOTIDE SEQUENCE [LARGE SCALE GENOMIC DNA]</scope>
    <source>
        <strain evidence="3 4">YOKOZUNA-1</strain>
    </source>
</reference>
<proteinExistence type="predicted"/>
<organism evidence="3 4">
    <name type="scientific">Ramazzottius varieornatus</name>
    <name type="common">Water bear</name>
    <name type="synonym">Tardigrade</name>
    <dbReference type="NCBI Taxonomy" id="947166"/>
    <lineage>
        <taxon>Eukaryota</taxon>
        <taxon>Metazoa</taxon>
        <taxon>Ecdysozoa</taxon>
        <taxon>Tardigrada</taxon>
        <taxon>Eutardigrada</taxon>
        <taxon>Parachela</taxon>
        <taxon>Hypsibioidea</taxon>
        <taxon>Ramazzottiidae</taxon>
        <taxon>Ramazzottius</taxon>
    </lineage>
</organism>
<dbReference type="AlphaFoldDB" id="A0A1D1VWV1"/>
<name>A0A1D1VWV1_RAMVA</name>
<keyword evidence="2" id="KW-1133">Transmembrane helix</keyword>
<evidence type="ECO:0008006" key="5">
    <source>
        <dbReference type="Google" id="ProtNLM"/>
    </source>
</evidence>
<comment type="caution">
    <text evidence="3">The sequence shown here is derived from an EMBL/GenBank/DDBJ whole genome shotgun (WGS) entry which is preliminary data.</text>
</comment>
<evidence type="ECO:0000313" key="3">
    <source>
        <dbReference type="EMBL" id="GAV05930.1"/>
    </source>
</evidence>
<feature type="transmembrane region" description="Helical" evidence="2">
    <location>
        <begin position="72"/>
        <end position="91"/>
    </location>
</feature>
<keyword evidence="2" id="KW-0472">Membrane</keyword>
<keyword evidence="2" id="KW-0812">Transmembrane</keyword>
<dbReference type="Proteomes" id="UP000186922">
    <property type="component" value="Unassembled WGS sequence"/>
</dbReference>
<feature type="region of interest" description="Disordered" evidence="1">
    <location>
        <begin position="27"/>
        <end position="62"/>
    </location>
</feature>
<dbReference type="EMBL" id="BDGG01000012">
    <property type="protein sequence ID" value="GAV05930.1"/>
    <property type="molecule type" value="Genomic_DNA"/>
</dbReference>
<accession>A0A1D1VWV1</accession>
<keyword evidence="4" id="KW-1185">Reference proteome</keyword>